<feature type="domain" description="Rab-GAP TBC" evidence="2">
    <location>
        <begin position="199"/>
        <end position="447"/>
    </location>
</feature>
<dbReference type="InterPro" id="IPR000195">
    <property type="entry name" value="Rab-GAP-TBC_dom"/>
</dbReference>
<evidence type="ECO:0000313" key="4">
    <source>
        <dbReference type="Proteomes" id="UP000092321"/>
    </source>
</evidence>
<feature type="region of interest" description="Disordered" evidence="1">
    <location>
        <begin position="1"/>
        <end position="35"/>
    </location>
</feature>
<keyword evidence="4" id="KW-1185">Reference proteome</keyword>
<dbReference type="GO" id="GO:0005794">
    <property type="term" value="C:Golgi apparatus"/>
    <property type="evidence" value="ECO:0007669"/>
    <property type="project" value="TreeGrafter"/>
</dbReference>
<dbReference type="Gene3D" id="1.10.8.270">
    <property type="entry name" value="putative rabgap domain of human tbc1 domain family member 14 like domains"/>
    <property type="match status" value="1"/>
</dbReference>
<feature type="compositionally biased region" description="Basic residues" evidence="1">
    <location>
        <begin position="1"/>
        <end position="10"/>
    </location>
</feature>
<reference evidence="4" key="1">
    <citation type="journal article" date="2016" name="Proc. Natl. Acad. Sci. U.S.A.">
        <title>Comparative genomics of biotechnologically important yeasts.</title>
        <authorList>
            <person name="Riley R."/>
            <person name="Haridas S."/>
            <person name="Wolfe K.H."/>
            <person name="Lopes M.R."/>
            <person name="Hittinger C.T."/>
            <person name="Goeker M."/>
            <person name="Salamov A.A."/>
            <person name="Wisecaver J.H."/>
            <person name="Long T.M."/>
            <person name="Calvey C.H."/>
            <person name="Aerts A.L."/>
            <person name="Barry K.W."/>
            <person name="Choi C."/>
            <person name="Clum A."/>
            <person name="Coughlan A.Y."/>
            <person name="Deshpande S."/>
            <person name="Douglass A.P."/>
            <person name="Hanson S.J."/>
            <person name="Klenk H.-P."/>
            <person name="LaButti K.M."/>
            <person name="Lapidus A."/>
            <person name="Lindquist E.A."/>
            <person name="Lipzen A.M."/>
            <person name="Meier-Kolthoff J.P."/>
            <person name="Ohm R.A."/>
            <person name="Otillar R.P."/>
            <person name="Pangilinan J.L."/>
            <person name="Peng Y."/>
            <person name="Rokas A."/>
            <person name="Rosa C.A."/>
            <person name="Scheuner C."/>
            <person name="Sibirny A.A."/>
            <person name="Slot J.C."/>
            <person name="Stielow J.B."/>
            <person name="Sun H."/>
            <person name="Kurtzman C.P."/>
            <person name="Blackwell M."/>
            <person name="Grigoriev I.V."/>
            <person name="Jeffries T.W."/>
        </authorList>
    </citation>
    <scope>NUCLEOTIDE SEQUENCE [LARGE SCALE GENOMIC DNA]</scope>
    <source>
        <strain evidence="4">NRRL Y-1626</strain>
    </source>
</reference>
<evidence type="ECO:0000259" key="2">
    <source>
        <dbReference type="PROSITE" id="PS50086"/>
    </source>
</evidence>
<sequence>MDISRLKPKRSVSSTASSASSINLKSHHNISKEQPHRTFSLMTQNHQQHSSAPTTSTNTNSVMMMSLTPTQSSSSKSKNKNRKFGKDSYLDDNDDWLANVGEYTIEKEDKFISSSSSPFANKHDSLFMVEERDIIIESSDLAKKATTDDTGVYKNIDDTDPSLTIKNDTENRLLARYQNLLHGSVNIKINELRDISWHGIPLKYKSLTWKLLLGYLPPNVKRHELILKQKRQSYKNGILQTIKRDTGDMNADMNIIQVNEKNKQAWHQIDIDLKRTHPDIALYQFSSVKKSLQRILYYWAIRRPTTGYVQGINDICTTFYQVFLLDYYNKNDDCKQKLNWDEIENTDPTEYMDGNDFNSLESDTFWCFDRFLESIMDNYVHGQPGILKQVSKLEKICKRIDPVLYAHFASEQVEFFQFAFRWMNCLLMREVPMRVVLRMWDTYLAESSSDITSNNGENTDNSNDFDNDKSNESVSSPLTTMRNNSIFNSNQLTKSYDNSNDKNSLNTTFNNKNNTRLNDFHVYVCCAFLEKWATTLESMDFTGIIMFLQSCPTTSWNEQDIEMLLSEAYLWQCHFKDS</sequence>
<proteinExistence type="predicted"/>
<feature type="compositionally biased region" description="Low complexity" evidence="1">
    <location>
        <begin position="11"/>
        <end position="21"/>
    </location>
</feature>
<accession>A0A1B7TA64</accession>
<dbReference type="SMART" id="SM00164">
    <property type="entry name" value="TBC"/>
    <property type="match status" value="1"/>
</dbReference>
<dbReference type="SUPFAM" id="SSF47923">
    <property type="entry name" value="Ypt/Rab-GAP domain of gyp1p"/>
    <property type="match status" value="2"/>
</dbReference>
<evidence type="ECO:0000256" key="1">
    <source>
        <dbReference type="SAM" id="MobiDB-lite"/>
    </source>
</evidence>
<organism evidence="3 4">
    <name type="scientific">Hanseniaspora valbyensis NRRL Y-1626</name>
    <dbReference type="NCBI Taxonomy" id="766949"/>
    <lineage>
        <taxon>Eukaryota</taxon>
        <taxon>Fungi</taxon>
        <taxon>Dikarya</taxon>
        <taxon>Ascomycota</taxon>
        <taxon>Saccharomycotina</taxon>
        <taxon>Saccharomycetes</taxon>
        <taxon>Saccharomycodales</taxon>
        <taxon>Saccharomycodaceae</taxon>
        <taxon>Hanseniaspora</taxon>
    </lineage>
</organism>
<dbReference type="Gene3D" id="1.10.472.80">
    <property type="entry name" value="Ypt/Rab-GAP domain of gyp1p, domain 3"/>
    <property type="match status" value="1"/>
</dbReference>
<feature type="region of interest" description="Disordered" evidence="1">
    <location>
        <begin position="451"/>
        <end position="482"/>
    </location>
</feature>
<dbReference type="EMBL" id="LXPE01000064">
    <property type="protein sequence ID" value="OBA25607.1"/>
    <property type="molecule type" value="Genomic_DNA"/>
</dbReference>
<name>A0A1B7TA64_9ASCO</name>
<dbReference type="Pfam" id="PF00566">
    <property type="entry name" value="RabGAP-TBC"/>
    <property type="match status" value="1"/>
</dbReference>
<dbReference type="PANTHER" id="PTHR22957">
    <property type="entry name" value="TBC1 DOMAIN FAMILY MEMBER GTPASE-ACTIVATING PROTEIN"/>
    <property type="match status" value="1"/>
</dbReference>
<dbReference type="Proteomes" id="UP000092321">
    <property type="component" value="Unassembled WGS sequence"/>
</dbReference>
<dbReference type="AlphaFoldDB" id="A0A1B7TA64"/>
<dbReference type="OrthoDB" id="26371at2759"/>
<evidence type="ECO:0000313" key="3">
    <source>
        <dbReference type="EMBL" id="OBA25607.1"/>
    </source>
</evidence>
<gene>
    <name evidence="3" type="ORF">HANVADRAFT_53804</name>
</gene>
<dbReference type="PROSITE" id="PS50086">
    <property type="entry name" value="TBC_RABGAP"/>
    <property type="match status" value="1"/>
</dbReference>
<dbReference type="GO" id="GO:0005096">
    <property type="term" value="F:GTPase activator activity"/>
    <property type="evidence" value="ECO:0007669"/>
    <property type="project" value="TreeGrafter"/>
</dbReference>
<dbReference type="PANTHER" id="PTHR22957:SF26">
    <property type="entry name" value="LD44506P"/>
    <property type="match status" value="1"/>
</dbReference>
<protein>
    <submittedName>
        <fullName evidence="3">RabGAP/TBC</fullName>
    </submittedName>
</protein>
<dbReference type="InterPro" id="IPR035969">
    <property type="entry name" value="Rab-GAP_TBC_sf"/>
</dbReference>
<dbReference type="Gene3D" id="1.10.10.750">
    <property type="entry name" value="Ypt/Rab-GAP domain of gyp1p, domain 1"/>
    <property type="match status" value="1"/>
</dbReference>
<comment type="caution">
    <text evidence="3">The sequence shown here is derived from an EMBL/GenBank/DDBJ whole genome shotgun (WGS) entry which is preliminary data.</text>
</comment>